<dbReference type="OrthoDB" id="254129at2759"/>
<keyword evidence="2" id="KW-0812">Transmembrane</keyword>
<dbReference type="EMBL" id="MKKU01001175">
    <property type="protein sequence ID" value="RNE97099.1"/>
    <property type="molecule type" value="Genomic_DNA"/>
</dbReference>
<protein>
    <submittedName>
        <fullName evidence="3">Uncharacterized protein</fullName>
    </submittedName>
</protein>
<proteinExistence type="predicted"/>
<sequence length="198" mass="21019">MEDADIKIAMIGVFVIFVAAFIALVVMLWRRNLEAKRRRRQLQRLRDCPPAEPFAPPAPLPAIVDAAVVFTSHEEAQRHVEAGVAPITRVHSEQQMPCFCASPGRLGSPGAAAEGNVLPRAAPGAVMRGLPIDRGRGLPKVDADSCGLRHLPGTRYQLRAANVVYGEASYLPGSGGAASEEEGRPGAASQSPGEGQRP</sequence>
<comment type="caution">
    <text evidence="3">The sequence shown here is derived from an EMBL/GenBank/DDBJ whole genome shotgun (WGS) entry which is preliminary data.</text>
</comment>
<dbReference type="AlphaFoldDB" id="A0A3R7R729"/>
<keyword evidence="2" id="KW-1133">Transmembrane helix</keyword>
<gene>
    <name evidence="3" type="ORF">Tco025E_09543</name>
</gene>
<reference evidence="3 4" key="1">
    <citation type="journal article" date="2018" name="BMC Genomics">
        <title>Genomic comparison of Trypanosoma conorhini and Trypanosoma rangeli to Trypanosoma cruzi strains of high and low virulence.</title>
        <authorList>
            <person name="Bradwell K.R."/>
            <person name="Koparde V.N."/>
            <person name="Matveyev A.V."/>
            <person name="Serrano M.G."/>
            <person name="Alves J.M."/>
            <person name="Parikh H."/>
            <person name="Huang B."/>
            <person name="Lee V."/>
            <person name="Espinosa-Alvarez O."/>
            <person name="Ortiz P.A."/>
            <person name="Costa-Martins A.G."/>
            <person name="Teixeira M.M."/>
            <person name="Buck G.A."/>
        </authorList>
    </citation>
    <scope>NUCLEOTIDE SEQUENCE [LARGE SCALE GENOMIC DNA]</scope>
    <source>
        <strain evidence="3 4">025E</strain>
    </source>
</reference>
<accession>A0A3R7R729</accession>
<dbReference type="RefSeq" id="XP_029223519.1">
    <property type="nucleotide sequence ID" value="XM_029376357.1"/>
</dbReference>
<dbReference type="Proteomes" id="UP000284403">
    <property type="component" value="Unassembled WGS sequence"/>
</dbReference>
<keyword evidence="4" id="KW-1185">Reference proteome</keyword>
<name>A0A3R7R729_9TRYP</name>
<organism evidence="3 4">
    <name type="scientific">Trypanosoma conorhini</name>
    <dbReference type="NCBI Taxonomy" id="83891"/>
    <lineage>
        <taxon>Eukaryota</taxon>
        <taxon>Discoba</taxon>
        <taxon>Euglenozoa</taxon>
        <taxon>Kinetoplastea</taxon>
        <taxon>Metakinetoplastina</taxon>
        <taxon>Trypanosomatida</taxon>
        <taxon>Trypanosomatidae</taxon>
        <taxon>Trypanosoma</taxon>
    </lineage>
</organism>
<feature type="region of interest" description="Disordered" evidence="1">
    <location>
        <begin position="171"/>
        <end position="198"/>
    </location>
</feature>
<evidence type="ECO:0000313" key="3">
    <source>
        <dbReference type="EMBL" id="RNE97099.1"/>
    </source>
</evidence>
<evidence type="ECO:0000313" key="4">
    <source>
        <dbReference type="Proteomes" id="UP000284403"/>
    </source>
</evidence>
<feature type="transmembrane region" description="Helical" evidence="2">
    <location>
        <begin position="6"/>
        <end position="29"/>
    </location>
</feature>
<dbReference type="GeneID" id="40323154"/>
<evidence type="ECO:0000256" key="2">
    <source>
        <dbReference type="SAM" id="Phobius"/>
    </source>
</evidence>
<evidence type="ECO:0000256" key="1">
    <source>
        <dbReference type="SAM" id="MobiDB-lite"/>
    </source>
</evidence>
<keyword evidence="2" id="KW-0472">Membrane</keyword>